<dbReference type="Pfam" id="PF13637">
    <property type="entry name" value="Ank_4"/>
    <property type="match status" value="1"/>
</dbReference>
<dbReference type="EMBL" id="HACM01006510">
    <property type="protein sequence ID" value="CRZ06952.1"/>
    <property type="molecule type" value="Transcribed_RNA"/>
</dbReference>
<dbReference type="PANTHER" id="PTHR24198">
    <property type="entry name" value="ANKYRIN REPEAT AND PROTEIN KINASE DOMAIN-CONTAINING PROTEIN"/>
    <property type="match status" value="1"/>
</dbReference>
<keyword evidence="2 3" id="KW-0040">ANK repeat</keyword>
<dbReference type="InterPro" id="IPR002110">
    <property type="entry name" value="Ankyrin_rpt"/>
</dbReference>
<proteinExistence type="predicted"/>
<evidence type="ECO:0000256" key="2">
    <source>
        <dbReference type="ARBA" id="ARBA00023043"/>
    </source>
</evidence>
<feature type="non-terminal residue" evidence="4">
    <location>
        <position position="1"/>
    </location>
</feature>
<feature type="repeat" description="ANK" evidence="3">
    <location>
        <begin position="1"/>
        <end position="30"/>
    </location>
</feature>
<keyword evidence="1" id="KW-0677">Repeat</keyword>
<accession>A0A0H5QZ08</accession>
<evidence type="ECO:0000256" key="1">
    <source>
        <dbReference type="ARBA" id="ARBA00022737"/>
    </source>
</evidence>
<dbReference type="Gene3D" id="1.25.40.20">
    <property type="entry name" value="Ankyrin repeat-containing domain"/>
    <property type="match status" value="1"/>
</dbReference>
<dbReference type="PROSITE" id="PS50297">
    <property type="entry name" value="ANK_REP_REGION"/>
    <property type="match status" value="1"/>
</dbReference>
<dbReference type="PANTHER" id="PTHR24198:SF165">
    <property type="entry name" value="ANKYRIN REPEAT-CONTAINING PROTEIN-RELATED"/>
    <property type="match status" value="1"/>
</dbReference>
<dbReference type="InterPro" id="IPR036770">
    <property type="entry name" value="Ankyrin_rpt-contain_sf"/>
</dbReference>
<protein>
    <submittedName>
        <fullName evidence="4">Uncharacterized protein</fullName>
    </submittedName>
</protein>
<feature type="non-terminal residue" evidence="4">
    <location>
        <position position="177"/>
    </location>
</feature>
<dbReference type="PROSITE" id="PS50088">
    <property type="entry name" value="ANK_REPEAT"/>
    <property type="match status" value="1"/>
</dbReference>
<reference evidence="4" key="1">
    <citation type="submission" date="2015-04" db="EMBL/GenBank/DDBJ databases">
        <title>The genome sequence of the plant pathogenic Rhizarian Plasmodiophora brassicae reveals insights in its biotrophic life cycle and the origin of chitin synthesis.</title>
        <authorList>
            <person name="Schwelm A."/>
            <person name="Fogelqvist J."/>
            <person name="Knaust A."/>
            <person name="Julke S."/>
            <person name="Lilja T."/>
            <person name="Dhandapani V."/>
            <person name="Bonilla-Rosso G."/>
            <person name="Karlsson M."/>
            <person name="Shevchenko A."/>
            <person name="Choi S.R."/>
            <person name="Kim H.G."/>
            <person name="Park J.Y."/>
            <person name="Lim Y.P."/>
            <person name="Ludwig-Muller J."/>
            <person name="Dixelius C."/>
        </authorList>
    </citation>
    <scope>NUCLEOTIDE SEQUENCE</scope>
    <source>
        <tissue evidence="4">Potato root galls</tissue>
    </source>
</reference>
<evidence type="ECO:0000313" key="4">
    <source>
        <dbReference type="EMBL" id="CRZ06952.1"/>
    </source>
</evidence>
<dbReference type="AlphaFoldDB" id="A0A0H5QZ08"/>
<name>A0A0H5QZ08_9EUKA</name>
<dbReference type="SMART" id="SM00248">
    <property type="entry name" value="ANK"/>
    <property type="match status" value="3"/>
</dbReference>
<evidence type="ECO:0000256" key="3">
    <source>
        <dbReference type="PROSITE-ProRule" id="PRU00023"/>
    </source>
</evidence>
<dbReference type="SUPFAM" id="SSF48403">
    <property type="entry name" value="Ankyrin repeat"/>
    <property type="match status" value="1"/>
</dbReference>
<sequence length="177" mass="19763">TALHWAVKSKKIDVAKMLLTAGANSMIIDRGGITVLHLAARFCRTAKIIVAIIKAARPRANQLMRQRGMTPRLFASLIKQLEKHVLKDLIPAIICRAIDIINLGNNEGRTAFSITLNFKRHDFAQNLFKNGADPSITMNNGLTLLDIKPSLYIARFKLFDTIPFLTSDNCFSMIQNT</sequence>
<organism evidence="4">
    <name type="scientific">Spongospora subterranea</name>
    <dbReference type="NCBI Taxonomy" id="70186"/>
    <lineage>
        <taxon>Eukaryota</taxon>
        <taxon>Sar</taxon>
        <taxon>Rhizaria</taxon>
        <taxon>Endomyxa</taxon>
        <taxon>Phytomyxea</taxon>
        <taxon>Plasmodiophorida</taxon>
        <taxon>Plasmodiophoridae</taxon>
        <taxon>Spongospora</taxon>
    </lineage>
</organism>